<keyword evidence="6" id="KW-0378">Hydrolase</keyword>
<evidence type="ECO:0000256" key="2">
    <source>
        <dbReference type="ARBA" id="ARBA00022723"/>
    </source>
</evidence>
<dbReference type="InterPro" id="IPR023821">
    <property type="entry name" value="rSAM_TatD-assoc"/>
</dbReference>
<dbReference type="GO" id="GO:0016788">
    <property type="term" value="F:hydrolase activity, acting on ester bonds"/>
    <property type="evidence" value="ECO:0007669"/>
    <property type="project" value="InterPro"/>
</dbReference>
<dbReference type="InterPro" id="IPR013785">
    <property type="entry name" value="Aldolase_TIM"/>
</dbReference>
<dbReference type="CDD" id="cd01335">
    <property type="entry name" value="Radical_SAM"/>
    <property type="match status" value="1"/>
</dbReference>
<feature type="domain" description="Radical SAM core" evidence="5">
    <location>
        <begin position="138"/>
        <end position="328"/>
    </location>
</feature>
<keyword evidence="1" id="KW-0949">S-adenosyl-L-methionine</keyword>
<dbReference type="Pfam" id="PF01026">
    <property type="entry name" value="TatD_DNase"/>
    <property type="match status" value="1"/>
</dbReference>
<keyword evidence="4" id="KW-0411">Iron-sulfur</keyword>
<dbReference type="InterPro" id="IPR007197">
    <property type="entry name" value="rSAM"/>
</dbReference>
<dbReference type="GO" id="GO:0051536">
    <property type="term" value="F:iron-sulfur cluster binding"/>
    <property type="evidence" value="ECO:0007669"/>
    <property type="project" value="UniProtKB-KW"/>
</dbReference>
<evidence type="ECO:0000256" key="3">
    <source>
        <dbReference type="ARBA" id="ARBA00023004"/>
    </source>
</evidence>
<dbReference type="EMBL" id="UOGH01000262">
    <property type="protein sequence ID" value="VAX32604.1"/>
    <property type="molecule type" value="Genomic_DNA"/>
</dbReference>
<dbReference type="GO" id="GO:0046872">
    <property type="term" value="F:metal ion binding"/>
    <property type="evidence" value="ECO:0007669"/>
    <property type="project" value="UniProtKB-KW"/>
</dbReference>
<dbReference type="AlphaFoldDB" id="A0A3B1D8Y1"/>
<dbReference type="CDD" id="cd01310">
    <property type="entry name" value="TatD_DNAse"/>
    <property type="match status" value="1"/>
</dbReference>
<dbReference type="InterPro" id="IPR032466">
    <property type="entry name" value="Metal_Hydrolase"/>
</dbReference>
<evidence type="ECO:0000256" key="1">
    <source>
        <dbReference type="ARBA" id="ARBA00022691"/>
    </source>
</evidence>
<accession>A0A3B1D8Y1</accession>
<evidence type="ECO:0000259" key="5">
    <source>
        <dbReference type="PROSITE" id="PS51918"/>
    </source>
</evidence>
<dbReference type="SFLD" id="SFLDS00029">
    <property type="entry name" value="Radical_SAM"/>
    <property type="match status" value="1"/>
</dbReference>
<evidence type="ECO:0000256" key="4">
    <source>
        <dbReference type="ARBA" id="ARBA00023014"/>
    </source>
</evidence>
<dbReference type="PROSITE" id="PS51918">
    <property type="entry name" value="RADICAL_SAM"/>
    <property type="match status" value="1"/>
</dbReference>
<dbReference type="NCBIfam" id="TIGR04038">
    <property type="entry name" value="tatD_link_rSAM"/>
    <property type="match status" value="1"/>
</dbReference>
<dbReference type="SUPFAM" id="SSF102114">
    <property type="entry name" value="Radical SAM enzymes"/>
    <property type="match status" value="1"/>
</dbReference>
<dbReference type="Pfam" id="PF04055">
    <property type="entry name" value="Radical_SAM"/>
    <property type="match status" value="1"/>
</dbReference>
<dbReference type="SUPFAM" id="SSF51556">
    <property type="entry name" value="Metallo-dependent hydrolases"/>
    <property type="match status" value="1"/>
</dbReference>
<dbReference type="GO" id="GO:0005829">
    <property type="term" value="C:cytosol"/>
    <property type="evidence" value="ECO:0007669"/>
    <property type="project" value="TreeGrafter"/>
</dbReference>
<proteinExistence type="predicted"/>
<keyword evidence="3" id="KW-0408">Iron</keyword>
<gene>
    <name evidence="6" type="ORF">MNBD_NITROSPIRAE02-859</name>
</gene>
<dbReference type="Gene3D" id="3.20.20.140">
    <property type="entry name" value="Metal-dependent hydrolases"/>
    <property type="match status" value="1"/>
</dbReference>
<dbReference type="InterPro" id="IPR058240">
    <property type="entry name" value="rSAM_sf"/>
</dbReference>
<organism evidence="6">
    <name type="scientific">hydrothermal vent metagenome</name>
    <dbReference type="NCBI Taxonomy" id="652676"/>
    <lineage>
        <taxon>unclassified sequences</taxon>
        <taxon>metagenomes</taxon>
        <taxon>ecological metagenomes</taxon>
    </lineage>
</organism>
<reference evidence="6" key="1">
    <citation type="submission" date="2018-06" db="EMBL/GenBank/DDBJ databases">
        <authorList>
            <person name="Zhirakovskaya E."/>
        </authorList>
    </citation>
    <scope>NUCLEOTIDE SEQUENCE</scope>
</reference>
<evidence type="ECO:0000313" key="6">
    <source>
        <dbReference type="EMBL" id="VAX32604.1"/>
    </source>
</evidence>
<protein>
    <submittedName>
        <fullName evidence="6">Uncharacterized metal-dependent hydrolase YcfH</fullName>
    </submittedName>
</protein>
<dbReference type="Gene3D" id="3.20.20.70">
    <property type="entry name" value="Aldolase class I"/>
    <property type="match status" value="1"/>
</dbReference>
<sequence length="328" mass="36534">MVHCRDAKDDTLKILSGSGISRGVLHCFSGDMDMAERVMAMGLYVSFAGMVTFKNAKRLQEIAACIPDEYLLIETDAPYLSPVPLRGKRNEPSFLLHTARKLAELRDVGVGDIARITTLNAGRLFGIGGGTPVGKIAYRIRDSLYLNITNRCTNACSFCIRFHSDYVKGHNLRLDHEPGIEELKEAIGDPSAYKEVVFCGYGEPLMRLELVKALARWIKDNGGRVRINTNGQANLMYGRNILPELQGIVDSISISLDAQDERTYKTICRPFLKGAYEGVIAFIREAGKYIPDVTVTVVDAPGVDVERCKEIARELNVRFRLRRYNLVG</sequence>
<dbReference type="InterPro" id="IPR001130">
    <property type="entry name" value="TatD-like"/>
</dbReference>
<dbReference type="PANTHER" id="PTHR46124:SF2">
    <property type="entry name" value="D-AMINOACYL-TRNA DEACYLASE"/>
    <property type="match status" value="1"/>
</dbReference>
<dbReference type="PANTHER" id="PTHR46124">
    <property type="entry name" value="D-AMINOACYL-TRNA DEACYLASE"/>
    <property type="match status" value="1"/>
</dbReference>
<keyword evidence="2" id="KW-0479">Metal-binding</keyword>
<name>A0A3B1D8Y1_9ZZZZ</name>
<dbReference type="SFLD" id="SFLDG01111">
    <property type="entry name" value="Uncharacterised_Radical_SAM_Su"/>
    <property type="match status" value="1"/>
</dbReference>